<dbReference type="InterPro" id="IPR014001">
    <property type="entry name" value="Helicase_ATP-bd"/>
</dbReference>
<keyword evidence="2 12" id="KW-0235">DNA replication</keyword>
<reference evidence="15" key="1">
    <citation type="journal article" date="2011" name="J. Bacteriol.">
        <title>Genome sequences of eight morphologically diverse alphaproteobacteria.</title>
        <authorList>
            <consortium name="US DOE Joint Genome Institute"/>
            <person name="Brown P.J."/>
            <person name="Kysela D.T."/>
            <person name="Buechlein A."/>
            <person name="Hemmerich C."/>
            <person name="Brun Y.V."/>
        </authorList>
    </citation>
    <scope>NUCLEOTIDE SEQUENCE [LARGE SCALE GENOMIC DNA]</scope>
    <source>
        <strain evidence="15">ATCC 51888 / DSM 1869 / NCIB 11706 / TK 0415</strain>
    </source>
</reference>
<dbReference type="Pfam" id="PF18074">
    <property type="entry name" value="PriA_C"/>
    <property type="match status" value="1"/>
</dbReference>
<evidence type="ECO:0000256" key="4">
    <source>
        <dbReference type="ARBA" id="ARBA00022741"/>
    </source>
</evidence>
<dbReference type="eggNOG" id="COG1198">
    <property type="taxonomic scope" value="Bacteria"/>
</dbReference>
<comment type="subunit">
    <text evidence="12">Component of the replication restart primosome.</text>
</comment>
<feature type="domain" description="Helicase ATP-binding" evidence="13">
    <location>
        <begin position="224"/>
        <end position="390"/>
    </location>
</feature>
<dbReference type="Gene3D" id="3.40.1440.60">
    <property type="entry name" value="PriA, 3(prime) DNA-binding domain"/>
    <property type="match status" value="1"/>
</dbReference>
<dbReference type="EMBL" id="CP002083">
    <property type="protein sequence ID" value="ADJ25014.1"/>
    <property type="molecule type" value="Genomic_DNA"/>
</dbReference>
<feature type="binding site" evidence="12">
    <location>
        <position position="481"/>
    </location>
    <ligand>
        <name>Zn(2+)</name>
        <dbReference type="ChEBI" id="CHEBI:29105"/>
        <label>2</label>
    </ligand>
</feature>
<protein>
    <recommendedName>
        <fullName evidence="12">Replication restart protein PriA</fullName>
    </recommendedName>
    <alternativeName>
        <fullName evidence="12">ATP-dependent DNA helicase PriA</fullName>
        <ecNumber evidence="12">5.6.2.4</ecNumber>
    </alternativeName>
    <alternativeName>
        <fullName evidence="12">DNA 3'-5' helicase PriA</fullName>
    </alternativeName>
</protein>
<feature type="binding site" evidence="12">
    <location>
        <position position="451"/>
    </location>
    <ligand>
        <name>Zn(2+)</name>
        <dbReference type="ChEBI" id="CHEBI:29105"/>
        <label>1</label>
    </ligand>
</feature>
<dbReference type="Pfam" id="PF00270">
    <property type="entry name" value="DEAD"/>
    <property type="match status" value="1"/>
</dbReference>
<proteinExistence type="inferred from homology"/>
<dbReference type="NCBIfam" id="TIGR00595">
    <property type="entry name" value="priA"/>
    <property type="match status" value="1"/>
</dbReference>
<organism evidence="14 15">
    <name type="scientific">Hyphomicrobium denitrificans (strain ATCC 51888 / DSM 1869 / NCIMB 11706 / TK 0415)</name>
    <dbReference type="NCBI Taxonomy" id="582899"/>
    <lineage>
        <taxon>Bacteria</taxon>
        <taxon>Pseudomonadati</taxon>
        <taxon>Pseudomonadota</taxon>
        <taxon>Alphaproteobacteria</taxon>
        <taxon>Hyphomicrobiales</taxon>
        <taxon>Hyphomicrobiaceae</taxon>
        <taxon>Hyphomicrobium</taxon>
    </lineage>
</organism>
<evidence type="ECO:0000256" key="5">
    <source>
        <dbReference type="ARBA" id="ARBA00022801"/>
    </source>
</evidence>
<feature type="binding site" evidence="12">
    <location>
        <position position="463"/>
    </location>
    <ligand>
        <name>Zn(2+)</name>
        <dbReference type="ChEBI" id="CHEBI:29105"/>
        <label>2</label>
    </ligand>
</feature>
<dbReference type="SMART" id="SM00487">
    <property type="entry name" value="DEXDc"/>
    <property type="match status" value="1"/>
</dbReference>
<dbReference type="GO" id="GO:0005524">
    <property type="term" value="F:ATP binding"/>
    <property type="evidence" value="ECO:0007669"/>
    <property type="project" value="UniProtKB-UniRule"/>
</dbReference>
<dbReference type="PANTHER" id="PTHR30580:SF0">
    <property type="entry name" value="PRIMOSOMAL PROTEIN N"/>
    <property type="match status" value="1"/>
</dbReference>
<dbReference type="Pfam" id="PF17764">
    <property type="entry name" value="PriA_3primeBD"/>
    <property type="match status" value="1"/>
</dbReference>
<dbReference type="PROSITE" id="PS51192">
    <property type="entry name" value="HELICASE_ATP_BIND_1"/>
    <property type="match status" value="1"/>
</dbReference>
<dbReference type="FunFam" id="3.40.50.300:FF:000489">
    <property type="entry name" value="Primosome assembly protein PriA"/>
    <property type="match status" value="1"/>
</dbReference>
<evidence type="ECO:0000256" key="9">
    <source>
        <dbReference type="ARBA" id="ARBA00023125"/>
    </source>
</evidence>
<comment type="catalytic activity">
    <reaction evidence="11 12">
        <text>ATP + H2O = ADP + phosphate + H(+)</text>
        <dbReference type="Rhea" id="RHEA:13065"/>
        <dbReference type="ChEBI" id="CHEBI:15377"/>
        <dbReference type="ChEBI" id="CHEBI:15378"/>
        <dbReference type="ChEBI" id="CHEBI:30616"/>
        <dbReference type="ChEBI" id="CHEBI:43474"/>
        <dbReference type="ChEBI" id="CHEBI:456216"/>
        <dbReference type="EC" id="5.6.2.4"/>
    </reaction>
</comment>
<dbReference type="GO" id="GO:1990077">
    <property type="term" value="C:primosome complex"/>
    <property type="evidence" value="ECO:0007669"/>
    <property type="project" value="UniProtKB-UniRule"/>
</dbReference>
<evidence type="ECO:0000313" key="14">
    <source>
        <dbReference type="EMBL" id="ADJ25014.1"/>
    </source>
</evidence>
<comment type="cofactor">
    <cofactor evidence="12">
        <name>Zn(2+)</name>
        <dbReference type="ChEBI" id="CHEBI:29105"/>
    </cofactor>
    <text evidence="12">Binds 2 zinc ions per subunit.</text>
</comment>
<keyword evidence="7 12" id="KW-0862">Zinc</keyword>
<dbReference type="GO" id="GO:0006310">
    <property type="term" value="P:DNA recombination"/>
    <property type="evidence" value="ECO:0007669"/>
    <property type="project" value="InterPro"/>
</dbReference>
<evidence type="ECO:0000256" key="3">
    <source>
        <dbReference type="ARBA" id="ARBA00022723"/>
    </source>
</evidence>
<evidence type="ECO:0000256" key="6">
    <source>
        <dbReference type="ARBA" id="ARBA00022806"/>
    </source>
</evidence>
<keyword evidence="4 12" id="KW-0547">Nucleotide-binding</keyword>
<dbReference type="GO" id="GO:0016887">
    <property type="term" value="F:ATP hydrolysis activity"/>
    <property type="evidence" value="ECO:0007669"/>
    <property type="project" value="RHEA"/>
</dbReference>
<feature type="binding site" evidence="12">
    <location>
        <position position="478"/>
    </location>
    <ligand>
        <name>Zn(2+)</name>
        <dbReference type="ChEBI" id="CHEBI:29105"/>
        <label>2</label>
    </ligand>
</feature>
<dbReference type="GO" id="GO:0006270">
    <property type="term" value="P:DNA replication initiation"/>
    <property type="evidence" value="ECO:0007669"/>
    <property type="project" value="TreeGrafter"/>
</dbReference>
<dbReference type="InterPro" id="IPR042115">
    <property type="entry name" value="PriA_3primeBD_sf"/>
</dbReference>
<keyword evidence="1 12" id="KW-0639">Primosome</keyword>
<evidence type="ECO:0000313" key="15">
    <source>
        <dbReference type="Proteomes" id="UP000002033"/>
    </source>
</evidence>
<evidence type="ECO:0000256" key="12">
    <source>
        <dbReference type="HAMAP-Rule" id="MF_00983"/>
    </source>
</evidence>
<dbReference type="Gene3D" id="3.40.50.300">
    <property type="entry name" value="P-loop containing nucleotide triphosphate hydrolases"/>
    <property type="match status" value="2"/>
</dbReference>
<dbReference type="HAMAP" id="MF_00983">
    <property type="entry name" value="PriA"/>
    <property type="match status" value="1"/>
</dbReference>
<dbReference type="GO" id="GO:0003677">
    <property type="term" value="F:DNA binding"/>
    <property type="evidence" value="ECO:0007669"/>
    <property type="project" value="UniProtKB-UniRule"/>
</dbReference>
<comment type="function">
    <text evidence="12">Initiates the restart of stalled replication forks, which reloads the replicative helicase on sites other than the origin of replication. Recognizes and binds to abandoned replication forks and remodels them to uncover a helicase loading site. Promotes assembly of the primosome at these replication forks.</text>
</comment>
<dbReference type="CDD" id="cd17929">
    <property type="entry name" value="DEXHc_priA"/>
    <property type="match status" value="1"/>
</dbReference>
<keyword evidence="8 12" id="KW-0067">ATP-binding</keyword>
<dbReference type="SMART" id="SM00490">
    <property type="entry name" value="HELICc"/>
    <property type="match status" value="1"/>
</dbReference>
<feature type="binding site" evidence="12">
    <location>
        <position position="491"/>
    </location>
    <ligand>
        <name>Zn(2+)</name>
        <dbReference type="ChEBI" id="CHEBI:29105"/>
        <label>1</label>
    </ligand>
</feature>
<feature type="binding site" evidence="12">
    <location>
        <position position="460"/>
    </location>
    <ligand>
        <name>Zn(2+)</name>
        <dbReference type="ChEBI" id="CHEBI:29105"/>
        <label>2</label>
    </ligand>
</feature>
<sequence length="744" mass="81010">MNVPLDSLLEILDNGALSGARSVPVLMPVALDQTYDYLVPDGVEVPPGSFVLVPFGPQTRIGIVWDGQRGDGKAVDPKKLKSLTSLIDAPRLPEISMRFAEWVARYTLAPLGMVARMMMSADAAFEPPKHRFGVRLVEGAPLPPKMTQARTRVLEIAADGLIRVKSDLANLAACSTGVIDGLAASGNLVEVAIPERVFPRPQPAHATTDFTDKQAQAVATLVAAVDAKNFSVTLLDGVTGSGKTEVYFEAVARALEVGDQALIMLPEIALTSQFLDRFAQRFGAPPVEWHSALSPAERGRIWKGVARGDVRCVVGARSALFLPFVQLGLIVIDEEHDQGFKQEDRVHYQARDMAVVRGNLGKFPVVLASATPSIESHVNALVGRYRHAVLPGRFSGVAMPDVSLIDLKAEKLEPGKWLAQRLVGAITETLEKDQQTLLFLNRRGYAPLTLCRACGHRLECPQCTAWLVEHRFKKKLTCHHCGFSLSLPEKCPKCGEPGTLVACGPGVERVQEEVKERFPDARVALLSSDLIPGLAEMREIIRGIEAREFDIIIGTQIVAKGHNFPGLALVGVVDGDLGLAHGADPRSAERTFQLLHQVTGRAGRTSFVGRGFVQTYSTDHPVMQAIVAGDRDAFLNYEVKTRQSGLLPPYGRLAAIVISARDKALTEVTARDIARRAPQSEVISVLGPVEAPIAVVRGRHRWRLLVKAPRDVDLQAYLRAWAGTIPKLKSDVRITVDIDPYNFL</sequence>
<dbReference type="EC" id="5.6.2.4" evidence="12"/>
<accession>D8JWQ6</accession>
<feature type="binding site" evidence="12">
    <location>
        <position position="494"/>
    </location>
    <ligand>
        <name>Zn(2+)</name>
        <dbReference type="ChEBI" id="CHEBI:29105"/>
        <label>1</label>
    </ligand>
</feature>
<dbReference type="GO" id="GO:0008270">
    <property type="term" value="F:zinc ion binding"/>
    <property type="evidence" value="ECO:0007669"/>
    <property type="project" value="UniProtKB-UniRule"/>
</dbReference>
<dbReference type="GO" id="GO:0006269">
    <property type="term" value="P:DNA replication, synthesis of primer"/>
    <property type="evidence" value="ECO:0007669"/>
    <property type="project" value="UniProtKB-KW"/>
</dbReference>
<feature type="binding site" evidence="12">
    <location>
        <position position="454"/>
    </location>
    <ligand>
        <name>Zn(2+)</name>
        <dbReference type="ChEBI" id="CHEBI:29105"/>
        <label>1</label>
    </ligand>
</feature>
<keyword evidence="10 12" id="KW-0413">Isomerase</keyword>
<dbReference type="GO" id="GO:0043138">
    <property type="term" value="F:3'-5' DNA helicase activity"/>
    <property type="evidence" value="ECO:0007669"/>
    <property type="project" value="UniProtKB-EC"/>
</dbReference>
<gene>
    <name evidence="12" type="primary">priA</name>
    <name evidence="14" type="ordered locus">Hden_3220</name>
</gene>
<evidence type="ECO:0000256" key="11">
    <source>
        <dbReference type="ARBA" id="ARBA00048988"/>
    </source>
</evidence>
<keyword evidence="9 12" id="KW-0238">DNA-binding</keyword>
<dbReference type="HOGENOM" id="CLU_013353_4_0_5"/>
<evidence type="ECO:0000256" key="1">
    <source>
        <dbReference type="ARBA" id="ARBA00022515"/>
    </source>
</evidence>
<keyword evidence="15" id="KW-1185">Reference proteome</keyword>
<dbReference type="InterPro" id="IPR041236">
    <property type="entry name" value="PriA_C"/>
</dbReference>
<evidence type="ECO:0000256" key="10">
    <source>
        <dbReference type="ARBA" id="ARBA00023235"/>
    </source>
</evidence>
<comment type="similarity">
    <text evidence="12">Belongs to the helicase family. PriA subfamily.</text>
</comment>
<evidence type="ECO:0000256" key="7">
    <source>
        <dbReference type="ARBA" id="ARBA00022833"/>
    </source>
</evidence>
<evidence type="ECO:0000259" key="13">
    <source>
        <dbReference type="PROSITE" id="PS51192"/>
    </source>
</evidence>
<keyword evidence="3 12" id="KW-0479">Metal-binding</keyword>
<name>D8JWQ6_HYPDA</name>
<dbReference type="InterPro" id="IPR040498">
    <property type="entry name" value="PriA_CRR"/>
</dbReference>
<dbReference type="GO" id="GO:0006302">
    <property type="term" value="P:double-strand break repair"/>
    <property type="evidence" value="ECO:0007669"/>
    <property type="project" value="InterPro"/>
</dbReference>
<dbReference type="SUPFAM" id="SSF52540">
    <property type="entry name" value="P-loop containing nucleoside triphosphate hydrolases"/>
    <property type="match status" value="2"/>
</dbReference>
<dbReference type="KEGG" id="hdn:Hden_3220"/>
<dbReference type="InterPro" id="IPR001650">
    <property type="entry name" value="Helicase_C-like"/>
</dbReference>
<dbReference type="OrthoDB" id="9759544at2"/>
<dbReference type="InterPro" id="IPR027417">
    <property type="entry name" value="P-loop_NTPase"/>
</dbReference>
<dbReference type="InterPro" id="IPR005259">
    <property type="entry name" value="PriA"/>
</dbReference>
<keyword evidence="6 12" id="KW-0347">Helicase</keyword>
<dbReference type="AlphaFoldDB" id="D8JWQ6"/>
<dbReference type="NCBIfam" id="NF004070">
    <property type="entry name" value="PRK05580.2-2"/>
    <property type="match status" value="1"/>
</dbReference>
<keyword evidence="5 12" id="KW-0378">Hydrolase</keyword>
<dbReference type="RefSeq" id="WP_013217173.1">
    <property type="nucleotide sequence ID" value="NC_014313.1"/>
</dbReference>
<comment type="catalytic activity">
    <reaction evidence="12">
        <text>Couples ATP hydrolysis with the unwinding of duplex DNA by translocating in the 3'-5' direction.</text>
        <dbReference type="EC" id="5.6.2.4"/>
    </reaction>
</comment>
<dbReference type="InterPro" id="IPR011545">
    <property type="entry name" value="DEAD/DEAH_box_helicase_dom"/>
</dbReference>
<evidence type="ECO:0000256" key="8">
    <source>
        <dbReference type="ARBA" id="ARBA00022840"/>
    </source>
</evidence>
<dbReference type="Pfam" id="PF18319">
    <property type="entry name" value="Zn_ribbon_PriA"/>
    <property type="match status" value="1"/>
</dbReference>
<dbReference type="PANTHER" id="PTHR30580">
    <property type="entry name" value="PRIMOSOMAL PROTEIN N"/>
    <property type="match status" value="1"/>
</dbReference>
<dbReference type="InterPro" id="IPR041222">
    <property type="entry name" value="PriA_3primeBD"/>
</dbReference>
<dbReference type="STRING" id="582899.Hden_3220"/>
<dbReference type="Proteomes" id="UP000002033">
    <property type="component" value="Chromosome"/>
</dbReference>
<evidence type="ECO:0000256" key="2">
    <source>
        <dbReference type="ARBA" id="ARBA00022705"/>
    </source>
</evidence>